<organism evidence="1 2">
    <name type="scientific">Paraburkholderia phymatum</name>
    <dbReference type="NCBI Taxonomy" id="148447"/>
    <lineage>
        <taxon>Bacteria</taxon>
        <taxon>Pseudomonadati</taxon>
        <taxon>Pseudomonadota</taxon>
        <taxon>Betaproteobacteria</taxon>
        <taxon>Burkholderiales</taxon>
        <taxon>Burkholderiaceae</taxon>
        <taxon>Paraburkholderia</taxon>
    </lineage>
</organism>
<dbReference type="Proteomes" id="UP001558850">
    <property type="component" value="Unassembled WGS sequence"/>
</dbReference>
<evidence type="ECO:0000313" key="2">
    <source>
        <dbReference type="Proteomes" id="UP001558850"/>
    </source>
</evidence>
<gene>
    <name evidence="1" type="ORF">AB4Y32_37130</name>
</gene>
<evidence type="ECO:0000313" key="1">
    <source>
        <dbReference type="EMBL" id="MEX3937294.1"/>
    </source>
</evidence>
<dbReference type="EMBL" id="JBFRCH010000048">
    <property type="protein sequence ID" value="MEX3937294.1"/>
    <property type="molecule type" value="Genomic_DNA"/>
</dbReference>
<proteinExistence type="predicted"/>
<name>A0ACC6UCK4_9BURK</name>
<protein>
    <submittedName>
        <fullName evidence="1">Uncharacterized protein</fullName>
    </submittedName>
</protein>
<reference evidence="1" key="1">
    <citation type="submission" date="2024-07" db="EMBL/GenBank/DDBJ databases">
        <title>A survey of Mimosa microsymbionts across Brazilian biomes reveals a high diversity of Paraburkholderia nodulating endemic species, but also that Cupriavidus is common as a symbiont of widespread species.</title>
        <authorList>
            <person name="Rouws L."/>
            <person name="Barauna A."/>
            <person name="Beukes C."/>
            <person name="Rouws J.R.C."/>
            <person name="De Faria S.M."/>
            <person name="Gross E."/>
            <person name="Bueno Dos Reis Junior F."/>
            <person name="Simon M.F."/>
            <person name="Maluk M."/>
            <person name="Odee D.W."/>
            <person name="Kenicer G."/>
            <person name="Young J.P.W."/>
            <person name="Reis V.M."/>
            <person name="Zilli J."/>
            <person name="James E.K."/>
        </authorList>
    </citation>
    <scope>NUCLEOTIDE SEQUENCE</scope>
    <source>
        <strain evidence="1">EG181B</strain>
    </source>
</reference>
<comment type="caution">
    <text evidence="1">The sequence shown here is derived from an EMBL/GenBank/DDBJ whole genome shotgun (WGS) entry which is preliminary data.</text>
</comment>
<keyword evidence="2" id="KW-1185">Reference proteome</keyword>
<accession>A0ACC6UCK4</accession>
<sequence length="67" mass="7549">MKLKNALRSFSYSVKEGALATKSLENCAVDRITKRGCAREASQEWNTDVNSTLLECLKPHFNELDTD</sequence>